<evidence type="ECO:0000313" key="1">
    <source>
        <dbReference type="EMBL" id="PIR68119.1"/>
    </source>
</evidence>
<dbReference type="EMBL" id="PFCQ01000014">
    <property type="protein sequence ID" value="PIR68119.1"/>
    <property type="molecule type" value="Genomic_DNA"/>
</dbReference>
<sequence length="66" mass="7866">MEEKKLKEIDIKLEKLTYLLQSFIVLQLIEKGLGREDIRFIVKGLDNRDYSRIYGAYKRSSTKKDK</sequence>
<dbReference type="AlphaFoldDB" id="A0A2H0TAR8"/>
<organism evidence="1 2">
    <name type="scientific">Candidatus Nomurabacteria bacterium CG10_big_fil_rev_8_21_14_0_10_35_16</name>
    <dbReference type="NCBI Taxonomy" id="1974731"/>
    <lineage>
        <taxon>Bacteria</taxon>
        <taxon>Candidatus Nomuraibacteriota</taxon>
    </lineage>
</organism>
<evidence type="ECO:0000313" key="2">
    <source>
        <dbReference type="Proteomes" id="UP000230094"/>
    </source>
</evidence>
<dbReference type="Proteomes" id="UP000230094">
    <property type="component" value="Unassembled WGS sequence"/>
</dbReference>
<gene>
    <name evidence="1" type="ORF">COU49_03005</name>
</gene>
<reference evidence="2" key="1">
    <citation type="submission" date="2017-09" db="EMBL/GenBank/DDBJ databases">
        <title>Depth-based differentiation of microbial function through sediment-hosted aquifers and enrichment of novel symbionts in the deep terrestrial subsurface.</title>
        <authorList>
            <person name="Probst A.J."/>
            <person name="Ladd B."/>
            <person name="Jarett J.K."/>
            <person name="Geller-Mcgrath D.E."/>
            <person name="Sieber C.M.K."/>
            <person name="Emerson J.B."/>
            <person name="Anantharaman K."/>
            <person name="Thomas B.C."/>
            <person name="Malmstrom R."/>
            <person name="Stieglmeier M."/>
            <person name="Klingl A."/>
            <person name="Woyke T."/>
            <person name="Ryan C.M."/>
            <person name="Banfield J.F."/>
        </authorList>
    </citation>
    <scope>NUCLEOTIDE SEQUENCE [LARGE SCALE GENOMIC DNA]</scope>
</reference>
<protein>
    <submittedName>
        <fullName evidence="1">Uncharacterized protein</fullName>
    </submittedName>
</protein>
<proteinExistence type="predicted"/>
<accession>A0A2H0TAR8</accession>
<comment type="caution">
    <text evidence="1">The sequence shown here is derived from an EMBL/GenBank/DDBJ whole genome shotgun (WGS) entry which is preliminary data.</text>
</comment>
<name>A0A2H0TAR8_9BACT</name>